<evidence type="ECO:0000313" key="2">
    <source>
        <dbReference type="Proteomes" id="UP000515561"/>
    </source>
</evidence>
<name>A0A6S6R167_9FIRM</name>
<dbReference type="PRINTS" id="PR00040">
    <property type="entry name" value="HTHMERR"/>
</dbReference>
<dbReference type="Pfam" id="PF13411">
    <property type="entry name" value="MerR_1"/>
    <property type="match status" value="1"/>
</dbReference>
<dbReference type="InterPro" id="IPR029063">
    <property type="entry name" value="SAM-dependent_MTases_sf"/>
</dbReference>
<dbReference type="CDD" id="cd02440">
    <property type="entry name" value="AdoMet_MTases"/>
    <property type="match status" value="1"/>
</dbReference>
<dbReference type="PANTHER" id="PTHR30204:SF96">
    <property type="entry name" value="CHROMOSOME-ANCHORING PROTEIN RACA"/>
    <property type="match status" value="1"/>
</dbReference>
<dbReference type="PANTHER" id="PTHR30204">
    <property type="entry name" value="REDOX-CYCLING DRUG-SENSING TRANSCRIPTIONAL ACTIVATOR SOXR"/>
    <property type="match status" value="1"/>
</dbReference>
<dbReference type="AlphaFoldDB" id="A0A6S6R167"/>
<dbReference type="Gene3D" id="3.40.50.150">
    <property type="entry name" value="Vaccinia Virus protein VP39"/>
    <property type="match status" value="1"/>
</dbReference>
<accession>A0A6S6R167</accession>
<dbReference type="GO" id="GO:0003700">
    <property type="term" value="F:DNA-binding transcription factor activity"/>
    <property type="evidence" value="ECO:0007669"/>
    <property type="project" value="InterPro"/>
</dbReference>
<evidence type="ECO:0000313" key="1">
    <source>
        <dbReference type="EMBL" id="BCJ95079.1"/>
    </source>
</evidence>
<keyword evidence="2" id="KW-1185">Reference proteome</keyword>
<dbReference type="Gene3D" id="1.10.1660.10">
    <property type="match status" value="1"/>
</dbReference>
<dbReference type="InterPro" id="IPR009061">
    <property type="entry name" value="DNA-bd_dom_put_sf"/>
</dbReference>
<dbReference type="SUPFAM" id="SSF46955">
    <property type="entry name" value="Putative DNA-binding domain"/>
    <property type="match status" value="1"/>
</dbReference>
<dbReference type="CDD" id="cd01106">
    <property type="entry name" value="HTH_TipAL-Mta"/>
    <property type="match status" value="1"/>
</dbReference>
<dbReference type="InterPro" id="IPR025714">
    <property type="entry name" value="Methyltranfer_dom"/>
</dbReference>
<dbReference type="Proteomes" id="UP000515561">
    <property type="component" value="Chromosome"/>
</dbReference>
<dbReference type="Pfam" id="PF13847">
    <property type="entry name" value="Methyltransf_31"/>
    <property type="match status" value="1"/>
</dbReference>
<dbReference type="GO" id="GO:0008757">
    <property type="term" value="F:S-adenosylmethionine-dependent methyltransferase activity"/>
    <property type="evidence" value="ECO:0007669"/>
    <property type="project" value="InterPro"/>
</dbReference>
<dbReference type="PROSITE" id="PS50937">
    <property type="entry name" value="HTH_MERR_2"/>
    <property type="match status" value="1"/>
</dbReference>
<reference evidence="1 2" key="1">
    <citation type="journal article" date="2016" name="Int. J. Syst. Evol. Microbiol.">
        <title>Descriptions of Anaerotaenia torta gen. nov., sp. nov. and Anaerocolumna cellulosilytica gen. nov., sp. nov. isolated from a methanogenic reactor of cattle waste.</title>
        <authorList>
            <person name="Uek A."/>
            <person name="Ohtaki Y."/>
            <person name="Kaku N."/>
            <person name="Ueki K."/>
        </authorList>
    </citation>
    <scope>NUCLEOTIDE SEQUENCE [LARGE SCALE GENOMIC DNA]</scope>
    <source>
        <strain evidence="1 2">SN021</strain>
    </source>
</reference>
<dbReference type="SUPFAM" id="SSF53335">
    <property type="entry name" value="S-adenosyl-L-methionine-dependent methyltransferases"/>
    <property type="match status" value="1"/>
</dbReference>
<proteinExistence type="predicted"/>
<dbReference type="GO" id="GO:0003677">
    <property type="term" value="F:DNA binding"/>
    <property type="evidence" value="ECO:0007669"/>
    <property type="project" value="InterPro"/>
</dbReference>
<organism evidence="1 2">
    <name type="scientific">Anaerocolumna cellulosilytica</name>
    <dbReference type="NCBI Taxonomy" id="433286"/>
    <lineage>
        <taxon>Bacteria</taxon>
        <taxon>Bacillati</taxon>
        <taxon>Bacillota</taxon>
        <taxon>Clostridia</taxon>
        <taxon>Lachnospirales</taxon>
        <taxon>Lachnospiraceae</taxon>
        <taxon>Anaerocolumna</taxon>
    </lineage>
</organism>
<dbReference type="KEGG" id="acel:acsn021_26480"/>
<protein>
    <submittedName>
        <fullName evidence="1">Uncharacterized protein</fullName>
    </submittedName>
</protein>
<dbReference type="InterPro" id="IPR000551">
    <property type="entry name" value="MerR-type_HTH_dom"/>
</dbReference>
<dbReference type="EMBL" id="AP023367">
    <property type="protein sequence ID" value="BCJ95079.1"/>
    <property type="molecule type" value="Genomic_DNA"/>
</dbReference>
<sequence>MREDGLYKSGEFAKKANVSIRTIRYYDKQGLLKPSYVNKSGYRFYSDLDFAKLQKIVSLKSLGFSLEEIMELVVRDNEHNYLLQSFHQQLELIRSKQEHLKLMEESLLSATKELGLKEQIGWEQVLHLIHLSNMEKDILNQYHNASNTKIRISLHKTYSQNSQGWFPWLYSHYNIAPGETVLELGCGNGELWRMNQEKLPQNVKLLLTDLSSGMLKDTKKVLAHTGLYTQYHILDCHKLPFKDNTIDKIIANHVMFYIKDRNSTFLEIKRALKTDGVFYCSTYGKEHMKEVNDLVKEFDCHIALSEINLYEIFGLENGAQQLSKVFSDVTLKVYEDYLLVDEVQPLIDYILSCHGNQLTYLKHRYVEFKDFLSTKLRKYGSIRITKMAGMFICRK</sequence>
<dbReference type="SMART" id="SM00422">
    <property type="entry name" value="HTH_MERR"/>
    <property type="match status" value="1"/>
</dbReference>
<dbReference type="InterPro" id="IPR047057">
    <property type="entry name" value="MerR_fam"/>
</dbReference>
<dbReference type="RefSeq" id="WP_184095964.1">
    <property type="nucleotide sequence ID" value="NZ_AP023367.1"/>
</dbReference>
<gene>
    <name evidence="1" type="ORF">acsn021_26480</name>
</gene>
<dbReference type="PROSITE" id="PS00552">
    <property type="entry name" value="HTH_MERR_1"/>
    <property type="match status" value="1"/>
</dbReference>